<feature type="transmembrane region" description="Helical" evidence="1">
    <location>
        <begin position="105"/>
        <end position="127"/>
    </location>
</feature>
<keyword evidence="1" id="KW-0812">Transmembrane</keyword>
<keyword evidence="3" id="KW-1185">Reference proteome</keyword>
<dbReference type="AlphaFoldDB" id="A0AAD9QKT1"/>
<reference evidence="2" key="2">
    <citation type="journal article" date="2023" name="Science">
        <title>Genomic signatures of disease resistance in endangered staghorn corals.</title>
        <authorList>
            <person name="Vollmer S.V."/>
            <person name="Selwyn J.D."/>
            <person name="Despard B.A."/>
            <person name="Roesel C.L."/>
        </authorList>
    </citation>
    <scope>NUCLEOTIDE SEQUENCE</scope>
    <source>
        <strain evidence="2">K2</strain>
    </source>
</reference>
<dbReference type="Proteomes" id="UP001249851">
    <property type="component" value="Unassembled WGS sequence"/>
</dbReference>
<sequence>MGDGVVRIDVKPAQSLPMTTGSLAAGASQGVQTYGQQFKTMQAASSAPTCPTYSQQFGSVQPPPAAPIGPLLFDPQSGTLHAAPIGGYFNTRPEPPSYPNPQQGFAGFSYFSYSGSTSVSFCSYYFVLYYKYMAFASFCLAVLVVIMMKVIVVVAAAWDVSQYPVVNNAVLLRTASRL</sequence>
<keyword evidence="1" id="KW-1133">Transmembrane helix</keyword>
<evidence type="ECO:0000313" key="3">
    <source>
        <dbReference type="Proteomes" id="UP001249851"/>
    </source>
</evidence>
<comment type="caution">
    <text evidence="2">The sequence shown here is derived from an EMBL/GenBank/DDBJ whole genome shotgun (WGS) entry which is preliminary data.</text>
</comment>
<evidence type="ECO:0000256" key="1">
    <source>
        <dbReference type="SAM" id="Phobius"/>
    </source>
</evidence>
<accession>A0AAD9QKT1</accession>
<feature type="transmembrane region" description="Helical" evidence="1">
    <location>
        <begin position="134"/>
        <end position="158"/>
    </location>
</feature>
<protein>
    <submittedName>
        <fullName evidence="2">Uncharacterized protein</fullName>
    </submittedName>
</protein>
<evidence type="ECO:0000313" key="2">
    <source>
        <dbReference type="EMBL" id="KAK2562776.1"/>
    </source>
</evidence>
<keyword evidence="1" id="KW-0472">Membrane</keyword>
<proteinExistence type="predicted"/>
<name>A0AAD9QKT1_ACRCE</name>
<dbReference type="EMBL" id="JARQWQ010000027">
    <property type="protein sequence ID" value="KAK2562776.1"/>
    <property type="molecule type" value="Genomic_DNA"/>
</dbReference>
<reference evidence="2" key="1">
    <citation type="journal article" date="2023" name="G3 (Bethesda)">
        <title>Whole genome assembly and annotation of the endangered Caribbean coral Acropora cervicornis.</title>
        <authorList>
            <person name="Selwyn J.D."/>
            <person name="Vollmer S.V."/>
        </authorList>
    </citation>
    <scope>NUCLEOTIDE SEQUENCE</scope>
    <source>
        <strain evidence="2">K2</strain>
    </source>
</reference>
<gene>
    <name evidence="2" type="ORF">P5673_013721</name>
</gene>
<organism evidence="2 3">
    <name type="scientific">Acropora cervicornis</name>
    <name type="common">Staghorn coral</name>
    <dbReference type="NCBI Taxonomy" id="6130"/>
    <lineage>
        <taxon>Eukaryota</taxon>
        <taxon>Metazoa</taxon>
        <taxon>Cnidaria</taxon>
        <taxon>Anthozoa</taxon>
        <taxon>Hexacorallia</taxon>
        <taxon>Scleractinia</taxon>
        <taxon>Astrocoeniina</taxon>
        <taxon>Acroporidae</taxon>
        <taxon>Acropora</taxon>
    </lineage>
</organism>